<sequence length="84" mass="8334">MKNLLKIGRSLSNAEMKNITAGFGEVIISDGSSGGCGIGIGISCPDGLVCEITTEQCIVPGGGDYPGGGGICPENVGMNCDSPV</sequence>
<dbReference type="Proteomes" id="UP000198379">
    <property type="component" value="Unassembled WGS sequence"/>
</dbReference>
<dbReference type="RefSeq" id="WP_089372764.1">
    <property type="nucleotide sequence ID" value="NZ_BMEP01000005.1"/>
</dbReference>
<evidence type="ECO:0000313" key="2">
    <source>
        <dbReference type="Proteomes" id="UP000198379"/>
    </source>
</evidence>
<reference evidence="1 2" key="1">
    <citation type="submission" date="2017-06" db="EMBL/GenBank/DDBJ databases">
        <authorList>
            <person name="Kim H.J."/>
            <person name="Triplett B.A."/>
        </authorList>
    </citation>
    <scope>NUCLEOTIDE SEQUENCE [LARGE SCALE GENOMIC DNA]</scope>
    <source>
        <strain evidence="1 2">DSM 25597</strain>
    </source>
</reference>
<protein>
    <submittedName>
        <fullName evidence="1">Uncharacterized protein</fullName>
    </submittedName>
</protein>
<accession>A0A239BI87</accession>
<keyword evidence="2" id="KW-1185">Reference proteome</keyword>
<evidence type="ECO:0000313" key="1">
    <source>
        <dbReference type="EMBL" id="SNS06834.1"/>
    </source>
</evidence>
<organism evidence="1 2">
    <name type="scientific">Dokdonia pacifica</name>
    <dbReference type="NCBI Taxonomy" id="1627892"/>
    <lineage>
        <taxon>Bacteria</taxon>
        <taxon>Pseudomonadati</taxon>
        <taxon>Bacteroidota</taxon>
        <taxon>Flavobacteriia</taxon>
        <taxon>Flavobacteriales</taxon>
        <taxon>Flavobacteriaceae</taxon>
        <taxon>Dokdonia</taxon>
    </lineage>
</organism>
<name>A0A239BI87_9FLAO</name>
<proteinExistence type="predicted"/>
<gene>
    <name evidence="1" type="ORF">SAMN06265376_106148</name>
</gene>
<dbReference type="AlphaFoldDB" id="A0A239BI87"/>
<dbReference type="EMBL" id="FZNY01000006">
    <property type="protein sequence ID" value="SNS06834.1"/>
    <property type="molecule type" value="Genomic_DNA"/>
</dbReference>